<sequence>MWYYLHDKRRVRLRAPGIYLPRVIAEAKRANTEMLAEAQSILDVVKKRFTLTATETDTWVQSILVLLIVISLISLAAALFISRSLNRTISKPLHKLAAAASEISIGNLTVANIETKSNDEVGQLSNAFNKMKASLQDIIVICKDNAIDLSSMSEELTASTTHVATTSSNVATNIESMSSSITGIASVSQQTSASMEQTAHDIEAIANTTQSLKDRSQNASSLATSGNEHLTEAKAQMDTIYHATQSTADVVQNLSEQSQQIQQMTSMITQIADQTNLLALNAAIEAARAGDAGKGFAVVADEVRKLAEQSQHSAGMIIELTSNILHKTKNAEQSMRVSLDKVEQGVTIIDKSDRMFKNIVDEFDKITSDIEKITHMTEQISAATQQVTSSSHVLATNMQHVAHNAEDVSQQTEEQVAIIEEINAISETLTTRACQLTRSIAHFQLAR</sequence>
<dbReference type="Pfam" id="PF00672">
    <property type="entry name" value="HAMP"/>
    <property type="match status" value="1"/>
</dbReference>
<keyword evidence="7" id="KW-1133">Transmembrane helix</keyword>
<dbReference type="CDD" id="cd11386">
    <property type="entry name" value="MCP_signal"/>
    <property type="match status" value="1"/>
</dbReference>
<evidence type="ECO:0000256" key="4">
    <source>
        <dbReference type="ARBA" id="ARBA00023224"/>
    </source>
</evidence>
<dbReference type="AlphaFoldDB" id="A0A1C0YPU8"/>
<evidence type="ECO:0000256" key="6">
    <source>
        <dbReference type="PROSITE-ProRule" id="PRU00284"/>
    </source>
</evidence>
<dbReference type="CDD" id="cd06225">
    <property type="entry name" value="HAMP"/>
    <property type="match status" value="1"/>
</dbReference>
<evidence type="ECO:0000256" key="3">
    <source>
        <dbReference type="ARBA" id="ARBA00023136"/>
    </source>
</evidence>
<evidence type="ECO:0000313" key="10">
    <source>
        <dbReference type="EMBL" id="OCS89185.1"/>
    </source>
</evidence>
<feature type="domain" description="HAMP" evidence="9">
    <location>
        <begin position="87"/>
        <end position="140"/>
    </location>
</feature>
<dbReference type="GO" id="GO:0006935">
    <property type="term" value="P:chemotaxis"/>
    <property type="evidence" value="ECO:0007669"/>
    <property type="project" value="InterPro"/>
</dbReference>
<keyword evidence="3 7" id="KW-0472">Membrane</keyword>
<dbReference type="SUPFAM" id="SSF58104">
    <property type="entry name" value="Methyl-accepting chemotaxis protein (MCP) signaling domain"/>
    <property type="match status" value="1"/>
</dbReference>
<dbReference type="InterPro" id="IPR003660">
    <property type="entry name" value="HAMP_dom"/>
</dbReference>
<dbReference type="GO" id="GO:0004888">
    <property type="term" value="F:transmembrane signaling receptor activity"/>
    <property type="evidence" value="ECO:0007669"/>
    <property type="project" value="InterPro"/>
</dbReference>
<name>A0A1C0YPU8_9BACL</name>
<dbReference type="PROSITE" id="PS50885">
    <property type="entry name" value="HAMP"/>
    <property type="match status" value="1"/>
</dbReference>
<dbReference type="PANTHER" id="PTHR32089:SF112">
    <property type="entry name" value="LYSOZYME-LIKE PROTEIN-RELATED"/>
    <property type="match status" value="1"/>
</dbReference>
<evidence type="ECO:0000256" key="7">
    <source>
        <dbReference type="SAM" id="Phobius"/>
    </source>
</evidence>
<reference evidence="10 11" key="1">
    <citation type="submission" date="2016-07" db="EMBL/GenBank/DDBJ databases">
        <title>Caryophanon latum genome sequencing.</title>
        <authorList>
            <person name="Verma A."/>
            <person name="Pal Y."/>
            <person name="Krishnamurthi S."/>
        </authorList>
    </citation>
    <scope>NUCLEOTIDE SEQUENCE [LARGE SCALE GENOMIC DNA]</scope>
    <source>
        <strain evidence="10 11">DSM 14151</strain>
    </source>
</reference>
<evidence type="ECO:0000256" key="2">
    <source>
        <dbReference type="ARBA" id="ARBA00022475"/>
    </source>
</evidence>
<dbReference type="Pfam" id="PF00015">
    <property type="entry name" value="MCPsignal"/>
    <property type="match status" value="1"/>
</dbReference>
<evidence type="ECO:0000259" key="8">
    <source>
        <dbReference type="PROSITE" id="PS50111"/>
    </source>
</evidence>
<keyword evidence="2" id="KW-1003">Cell membrane</keyword>
<evidence type="ECO:0000256" key="5">
    <source>
        <dbReference type="ARBA" id="ARBA00029447"/>
    </source>
</evidence>
<evidence type="ECO:0000259" key="9">
    <source>
        <dbReference type="PROSITE" id="PS50885"/>
    </source>
</evidence>
<dbReference type="GO" id="GO:0007165">
    <property type="term" value="P:signal transduction"/>
    <property type="evidence" value="ECO:0007669"/>
    <property type="project" value="UniProtKB-KW"/>
</dbReference>
<comment type="similarity">
    <text evidence="5">Belongs to the methyl-accepting chemotaxis (MCP) protein family.</text>
</comment>
<dbReference type="PANTHER" id="PTHR32089">
    <property type="entry name" value="METHYL-ACCEPTING CHEMOTAXIS PROTEIN MCPB"/>
    <property type="match status" value="1"/>
</dbReference>
<gene>
    <name evidence="10" type="ORF">A6K76_12580</name>
</gene>
<dbReference type="InterPro" id="IPR004090">
    <property type="entry name" value="Chemotax_Me-accpt_rcpt"/>
</dbReference>
<evidence type="ECO:0000256" key="1">
    <source>
        <dbReference type="ARBA" id="ARBA00004236"/>
    </source>
</evidence>
<dbReference type="PROSITE" id="PS50111">
    <property type="entry name" value="CHEMOTAXIS_TRANSDUC_2"/>
    <property type="match status" value="1"/>
</dbReference>
<keyword evidence="11" id="KW-1185">Reference proteome</keyword>
<protein>
    <recommendedName>
        <fullName evidence="12">Chemotaxis protein</fullName>
    </recommendedName>
</protein>
<dbReference type="Gene3D" id="6.10.340.10">
    <property type="match status" value="1"/>
</dbReference>
<dbReference type="GO" id="GO:0005886">
    <property type="term" value="C:plasma membrane"/>
    <property type="evidence" value="ECO:0007669"/>
    <property type="project" value="UniProtKB-SubCell"/>
</dbReference>
<dbReference type="SMART" id="SM00283">
    <property type="entry name" value="MA"/>
    <property type="match status" value="1"/>
</dbReference>
<keyword evidence="4 6" id="KW-0807">Transducer</keyword>
<proteinExistence type="inferred from homology"/>
<feature type="domain" description="Methyl-accepting transducer" evidence="8">
    <location>
        <begin position="159"/>
        <end position="395"/>
    </location>
</feature>
<comment type="subcellular location">
    <subcellularLocation>
        <location evidence="1">Cell membrane</location>
    </subcellularLocation>
</comment>
<dbReference type="Proteomes" id="UP000093482">
    <property type="component" value="Unassembled WGS sequence"/>
</dbReference>
<organism evidence="10 11">
    <name type="scientific">Caryophanon latum</name>
    <dbReference type="NCBI Taxonomy" id="33977"/>
    <lineage>
        <taxon>Bacteria</taxon>
        <taxon>Bacillati</taxon>
        <taxon>Bacillota</taxon>
        <taxon>Bacilli</taxon>
        <taxon>Bacillales</taxon>
        <taxon>Caryophanaceae</taxon>
        <taxon>Caryophanon</taxon>
    </lineage>
</organism>
<evidence type="ECO:0008006" key="12">
    <source>
        <dbReference type="Google" id="ProtNLM"/>
    </source>
</evidence>
<feature type="transmembrane region" description="Helical" evidence="7">
    <location>
        <begin position="59"/>
        <end position="81"/>
    </location>
</feature>
<accession>A0A1C0YPU8</accession>
<dbReference type="SMART" id="SM00304">
    <property type="entry name" value="HAMP"/>
    <property type="match status" value="1"/>
</dbReference>
<dbReference type="Gene3D" id="1.10.287.950">
    <property type="entry name" value="Methyl-accepting chemotaxis protein"/>
    <property type="match status" value="1"/>
</dbReference>
<dbReference type="InterPro" id="IPR004089">
    <property type="entry name" value="MCPsignal_dom"/>
</dbReference>
<dbReference type="EMBL" id="MATO01000044">
    <property type="protein sequence ID" value="OCS89185.1"/>
    <property type="molecule type" value="Genomic_DNA"/>
</dbReference>
<evidence type="ECO:0000313" key="11">
    <source>
        <dbReference type="Proteomes" id="UP000093482"/>
    </source>
</evidence>
<keyword evidence="7" id="KW-0812">Transmembrane</keyword>
<comment type="caution">
    <text evidence="10">The sequence shown here is derived from an EMBL/GenBank/DDBJ whole genome shotgun (WGS) entry which is preliminary data.</text>
</comment>
<dbReference type="PRINTS" id="PR00260">
    <property type="entry name" value="CHEMTRNSDUCR"/>
</dbReference>